<dbReference type="Proteomes" id="UP000712600">
    <property type="component" value="Unassembled WGS sequence"/>
</dbReference>
<feature type="domain" description="Bet v I/Major latex protein" evidence="1">
    <location>
        <begin position="1"/>
        <end position="91"/>
    </location>
</feature>
<organism evidence="2 3">
    <name type="scientific">Brassica cretica</name>
    <name type="common">Mustard</name>
    <dbReference type="NCBI Taxonomy" id="69181"/>
    <lineage>
        <taxon>Eukaryota</taxon>
        <taxon>Viridiplantae</taxon>
        <taxon>Streptophyta</taxon>
        <taxon>Embryophyta</taxon>
        <taxon>Tracheophyta</taxon>
        <taxon>Spermatophyta</taxon>
        <taxon>Magnoliopsida</taxon>
        <taxon>eudicotyledons</taxon>
        <taxon>Gunneridae</taxon>
        <taxon>Pentapetalae</taxon>
        <taxon>rosids</taxon>
        <taxon>malvids</taxon>
        <taxon>Brassicales</taxon>
        <taxon>Brassicaceae</taxon>
        <taxon>Brassiceae</taxon>
        <taxon>Brassica</taxon>
    </lineage>
</organism>
<evidence type="ECO:0000259" key="1">
    <source>
        <dbReference type="SMART" id="SM01037"/>
    </source>
</evidence>
<dbReference type="PANTHER" id="PTHR31907">
    <property type="entry name" value="MLP-LIKE PROTEIN 423"/>
    <property type="match status" value="1"/>
</dbReference>
<evidence type="ECO:0000313" key="3">
    <source>
        <dbReference type="Proteomes" id="UP000712600"/>
    </source>
</evidence>
<evidence type="ECO:0000313" key="2">
    <source>
        <dbReference type="EMBL" id="KAF3525862.1"/>
    </source>
</evidence>
<dbReference type="InterPro" id="IPR000916">
    <property type="entry name" value="Bet_v_I/MLP"/>
</dbReference>
<proteinExistence type="predicted"/>
<dbReference type="GO" id="GO:0006952">
    <property type="term" value="P:defense response"/>
    <property type="evidence" value="ECO:0007669"/>
    <property type="project" value="InterPro"/>
</dbReference>
<gene>
    <name evidence="2" type="ORF">F2Q69_00051351</name>
</gene>
<dbReference type="InterPro" id="IPR023393">
    <property type="entry name" value="START-like_dom_sf"/>
</dbReference>
<comment type="caution">
    <text evidence="2">The sequence shown here is derived from an EMBL/GenBank/DDBJ whole genome shotgun (WGS) entry which is preliminary data.</text>
</comment>
<dbReference type="AlphaFoldDB" id="A0A8S9Q5D2"/>
<dbReference type="InterPro" id="IPR051761">
    <property type="entry name" value="MLP-like_ligand-binding"/>
</dbReference>
<accession>A0A8S9Q5D2</accession>
<name>A0A8S9Q5D2_BRACR</name>
<dbReference type="EMBL" id="QGKX02001347">
    <property type="protein sequence ID" value="KAF3525862.1"/>
    <property type="molecule type" value="Genomic_DNA"/>
</dbReference>
<dbReference type="SUPFAM" id="SSF55961">
    <property type="entry name" value="Bet v1-like"/>
    <property type="match status" value="1"/>
</dbReference>
<reference evidence="2" key="1">
    <citation type="submission" date="2019-12" db="EMBL/GenBank/DDBJ databases">
        <title>Genome sequencing and annotation of Brassica cretica.</title>
        <authorList>
            <person name="Studholme D.J."/>
            <person name="Sarris P."/>
        </authorList>
    </citation>
    <scope>NUCLEOTIDE SEQUENCE</scope>
    <source>
        <strain evidence="2">PFS-109/04</strain>
        <tissue evidence="2">Leaf</tissue>
    </source>
</reference>
<protein>
    <recommendedName>
        <fullName evidence="1">Bet v I/Major latex protein domain-containing protein</fullName>
    </recommendedName>
</protein>
<sequence>MWSPTYISKSLTIDADGEAAMTKKRVEAVDPEKNLIKFRVIEGDMMKDFKSFVSTIQVISKHGEPGSVVKWPGPDSGAALSEFVKRYVCHECLEVVMFEKLSVAASAMKLLKINKGTATEE</sequence>
<dbReference type="SMART" id="SM01037">
    <property type="entry name" value="Bet_v_1"/>
    <property type="match status" value="1"/>
</dbReference>
<dbReference type="Pfam" id="PF00407">
    <property type="entry name" value="Bet_v_1"/>
    <property type="match status" value="1"/>
</dbReference>
<dbReference type="Gene3D" id="3.30.530.20">
    <property type="match status" value="1"/>
</dbReference>